<protein>
    <submittedName>
        <fullName evidence="3">3-oxoacyl-ACP reductase</fullName>
    </submittedName>
</protein>
<sequence length="259" mass="28137">MAILDRFKLTGHRALITGGSRGLGLEMARALGEAGAELVISGSNAEHLQKACEQLSGEGSKVSAVQADLSKPEEAERLCDVVLRDHAPIDILINNVGGRRINIPTEELPLEEWQRIMDLNLTQSFILTKRLGAAMIPRKWGRIINISSINAFWPGKAMRGRSYEASKGALTMFTKAVAADWAVHGITVNAIAPGPFLTDANQRWIHEKPEFEGEVADSIPMGRWGRPEEIGPLALYLAGDASSYMTGSVLVIDGGKLLW</sequence>
<dbReference type="PANTHER" id="PTHR42760">
    <property type="entry name" value="SHORT-CHAIN DEHYDROGENASES/REDUCTASES FAMILY MEMBER"/>
    <property type="match status" value="1"/>
</dbReference>
<dbReference type="AlphaFoldDB" id="A0A512MA80"/>
<comment type="similarity">
    <text evidence="1">Belongs to the short-chain dehydrogenases/reductases (SDR) family.</text>
</comment>
<dbReference type="FunFam" id="3.40.50.720:FF:000084">
    <property type="entry name" value="Short-chain dehydrogenase reductase"/>
    <property type="match status" value="1"/>
</dbReference>
<dbReference type="GO" id="GO:0016616">
    <property type="term" value="F:oxidoreductase activity, acting on the CH-OH group of donors, NAD or NADP as acceptor"/>
    <property type="evidence" value="ECO:0007669"/>
    <property type="project" value="TreeGrafter"/>
</dbReference>
<dbReference type="SUPFAM" id="SSF51735">
    <property type="entry name" value="NAD(P)-binding Rossmann-fold domains"/>
    <property type="match status" value="1"/>
</dbReference>
<dbReference type="PRINTS" id="PR00080">
    <property type="entry name" value="SDRFAMILY"/>
</dbReference>
<evidence type="ECO:0000313" key="3">
    <source>
        <dbReference type="EMBL" id="GEP43638.1"/>
    </source>
</evidence>
<dbReference type="InterPro" id="IPR002347">
    <property type="entry name" value="SDR_fam"/>
</dbReference>
<dbReference type="EMBL" id="BKAG01000019">
    <property type="protein sequence ID" value="GEP43638.1"/>
    <property type="molecule type" value="Genomic_DNA"/>
</dbReference>
<evidence type="ECO:0000313" key="4">
    <source>
        <dbReference type="Proteomes" id="UP000321577"/>
    </source>
</evidence>
<dbReference type="RefSeq" id="WP_146851207.1">
    <property type="nucleotide sequence ID" value="NZ_BKAG01000019.1"/>
</dbReference>
<dbReference type="Proteomes" id="UP000321577">
    <property type="component" value="Unassembled WGS sequence"/>
</dbReference>
<organism evidence="3 4">
    <name type="scientific">Brevifollis gellanilyticus</name>
    <dbReference type="NCBI Taxonomy" id="748831"/>
    <lineage>
        <taxon>Bacteria</taxon>
        <taxon>Pseudomonadati</taxon>
        <taxon>Verrucomicrobiota</taxon>
        <taxon>Verrucomicrobiia</taxon>
        <taxon>Verrucomicrobiales</taxon>
        <taxon>Verrucomicrobiaceae</taxon>
    </lineage>
</organism>
<name>A0A512MA80_9BACT</name>
<gene>
    <name evidence="3" type="ORF">BGE01nite_29290</name>
</gene>
<dbReference type="InterPro" id="IPR036291">
    <property type="entry name" value="NAD(P)-bd_dom_sf"/>
</dbReference>
<dbReference type="Gene3D" id="3.40.50.720">
    <property type="entry name" value="NAD(P)-binding Rossmann-like Domain"/>
    <property type="match status" value="1"/>
</dbReference>
<dbReference type="PANTHER" id="PTHR42760:SF5">
    <property type="entry name" value="2-DEHYDRO-3-DEOXY-D-GLUCONATE 5-DEHYDROGENASE"/>
    <property type="match status" value="1"/>
</dbReference>
<accession>A0A512MA80</accession>
<reference evidence="3 4" key="1">
    <citation type="submission" date="2019-07" db="EMBL/GenBank/DDBJ databases">
        <title>Whole genome shotgun sequence of Brevifollis gellanilyticus NBRC 108608.</title>
        <authorList>
            <person name="Hosoyama A."/>
            <person name="Uohara A."/>
            <person name="Ohji S."/>
            <person name="Ichikawa N."/>
        </authorList>
    </citation>
    <scope>NUCLEOTIDE SEQUENCE [LARGE SCALE GENOMIC DNA]</scope>
    <source>
        <strain evidence="3 4">NBRC 108608</strain>
    </source>
</reference>
<dbReference type="OrthoDB" id="9803333at2"/>
<proteinExistence type="inferred from homology"/>
<comment type="caution">
    <text evidence="3">The sequence shown here is derived from an EMBL/GenBank/DDBJ whole genome shotgun (WGS) entry which is preliminary data.</text>
</comment>
<evidence type="ECO:0000256" key="1">
    <source>
        <dbReference type="ARBA" id="ARBA00006484"/>
    </source>
</evidence>
<dbReference type="Pfam" id="PF13561">
    <property type="entry name" value="adh_short_C2"/>
    <property type="match status" value="1"/>
</dbReference>
<keyword evidence="2" id="KW-0560">Oxidoreductase</keyword>
<evidence type="ECO:0000256" key="2">
    <source>
        <dbReference type="ARBA" id="ARBA00023002"/>
    </source>
</evidence>
<keyword evidence="4" id="KW-1185">Reference proteome</keyword>
<dbReference type="PRINTS" id="PR00081">
    <property type="entry name" value="GDHRDH"/>
</dbReference>